<dbReference type="PROSITE" id="PS50801">
    <property type="entry name" value="STAS"/>
    <property type="match status" value="1"/>
</dbReference>
<dbReference type="Proteomes" id="UP000715781">
    <property type="component" value="Unassembled WGS sequence"/>
</dbReference>
<dbReference type="NCBIfam" id="TIGR00377">
    <property type="entry name" value="ant_ant_sig"/>
    <property type="match status" value="1"/>
</dbReference>
<feature type="domain" description="STAS" evidence="3">
    <location>
        <begin position="3"/>
        <end position="107"/>
    </location>
</feature>
<dbReference type="AlphaFoldDB" id="A0A951UG67"/>
<dbReference type="GO" id="GO:0043856">
    <property type="term" value="F:anti-sigma factor antagonist activity"/>
    <property type="evidence" value="ECO:0007669"/>
    <property type="project" value="InterPro"/>
</dbReference>
<gene>
    <name evidence="4" type="ORF">KME32_11940</name>
</gene>
<dbReference type="EMBL" id="JAHHHN010000006">
    <property type="protein sequence ID" value="MBW4561841.1"/>
    <property type="molecule type" value="Genomic_DNA"/>
</dbReference>
<reference evidence="4" key="2">
    <citation type="journal article" date="2022" name="Microbiol. Resour. Announc.">
        <title>Metagenome Sequencing to Explore Phylogenomics of Terrestrial Cyanobacteria.</title>
        <authorList>
            <person name="Ward R.D."/>
            <person name="Stajich J.E."/>
            <person name="Johansen J.R."/>
            <person name="Huntemann M."/>
            <person name="Clum A."/>
            <person name="Foster B."/>
            <person name="Foster B."/>
            <person name="Roux S."/>
            <person name="Palaniappan K."/>
            <person name="Varghese N."/>
            <person name="Mukherjee S."/>
            <person name="Reddy T.B.K."/>
            <person name="Daum C."/>
            <person name="Copeland A."/>
            <person name="Chen I.A."/>
            <person name="Ivanova N.N."/>
            <person name="Kyrpides N.C."/>
            <person name="Shapiro N."/>
            <person name="Eloe-Fadrosh E.A."/>
            <person name="Pietrasiak N."/>
        </authorList>
    </citation>
    <scope>NUCLEOTIDE SEQUENCE</scope>
    <source>
        <strain evidence="4">JT2-VF2</strain>
    </source>
</reference>
<dbReference type="InterPro" id="IPR002645">
    <property type="entry name" value="STAS_dom"/>
</dbReference>
<accession>A0A951UG67</accession>
<proteinExistence type="inferred from homology"/>
<evidence type="ECO:0000313" key="4">
    <source>
        <dbReference type="EMBL" id="MBW4561841.1"/>
    </source>
</evidence>
<protein>
    <recommendedName>
        <fullName evidence="2">Anti-sigma factor antagonist</fullName>
    </recommendedName>
</protein>
<comment type="similarity">
    <text evidence="1 2">Belongs to the anti-sigma-factor antagonist family.</text>
</comment>
<dbReference type="PANTHER" id="PTHR33495">
    <property type="entry name" value="ANTI-SIGMA FACTOR ANTAGONIST TM_1081-RELATED-RELATED"/>
    <property type="match status" value="1"/>
</dbReference>
<comment type="caution">
    <text evidence="4">The sequence shown here is derived from an EMBL/GenBank/DDBJ whole genome shotgun (WGS) entry which is preliminary data.</text>
</comment>
<dbReference type="CDD" id="cd07043">
    <property type="entry name" value="STAS_anti-anti-sigma_factors"/>
    <property type="match status" value="1"/>
</dbReference>
<dbReference type="Gene3D" id="3.30.750.24">
    <property type="entry name" value="STAS domain"/>
    <property type="match status" value="1"/>
</dbReference>
<dbReference type="SUPFAM" id="SSF52091">
    <property type="entry name" value="SpoIIaa-like"/>
    <property type="match status" value="1"/>
</dbReference>
<dbReference type="InterPro" id="IPR036513">
    <property type="entry name" value="STAS_dom_sf"/>
</dbReference>
<name>A0A951UG67_9NOST</name>
<sequence>MAFSATLEIAGDTAKITLTGELDASSAPIFRVEVENAAKAGVKRLVLLLQDLEYISSAGLRVLIFAKQKMGANADIYVVAAQEMVVDTLEKTGFSESVIMVDEYDAA</sequence>
<evidence type="ECO:0000313" key="5">
    <source>
        <dbReference type="Proteomes" id="UP000715781"/>
    </source>
</evidence>
<evidence type="ECO:0000256" key="1">
    <source>
        <dbReference type="ARBA" id="ARBA00009013"/>
    </source>
</evidence>
<reference evidence="4" key="1">
    <citation type="submission" date="2021-05" db="EMBL/GenBank/DDBJ databases">
        <authorList>
            <person name="Pietrasiak N."/>
            <person name="Ward R."/>
            <person name="Stajich J.E."/>
            <person name="Kurbessoian T."/>
        </authorList>
    </citation>
    <scope>NUCLEOTIDE SEQUENCE</scope>
    <source>
        <strain evidence="4">JT2-VF2</strain>
    </source>
</reference>
<dbReference type="PANTHER" id="PTHR33495:SF14">
    <property type="entry name" value="ANTI-SIGMA FACTOR ANTAGONIST"/>
    <property type="match status" value="1"/>
</dbReference>
<evidence type="ECO:0000259" key="3">
    <source>
        <dbReference type="PROSITE" id="PS50801"/>
    </source>
</evidence>
<organism evidence="4 5">
    <name type="scientific">Mojavia pulchra JT2-VF2</name>
    <dbReference type="NCBI Taxonomy" id="287848"/>
    <lineage>
        <taxon>Bacteria</taxon>
        <taxon>Bacillati</taxon>
        <taxon>Cyanobacteriota</taxon>
        <taxon>Cyanophyceae</taxon>
        <taxon>Nostocales</taxon>
        <taxon>Nostocaceae</taxon>
    </lineage>
</organism>
<dbReference type="Pfam" id="PF01740">
    <property type="entry name" value="STAS"/>
    <property type="match status" value="1"/>
</dbReference>
<dbReference type="InterPro" id="IPR003658">
    <property type="entry name" value="Anti-sigma_ant"/>
</dbReference>
<evidence type="ECO:0000256" key="2">
    <source>
        <dbReference type="RuleBase" id="RU003749"/>
    </source>
</evidence>